<evidence type="ECO:0000313" key="3">
    <source>
        <dbReference type="Proteomes" id="UP000268016"/>
    </source>
</evidence>
<keyword evidence="1" id="KW-0812">Transmembrane</keyword>
<dbReference type="AlphaFoldDB" id="A0A3N2R9K1"/>
<gene>
    <name evidence="2" type="ORF">EAT49_01480</name>
</gene>
<dbReference type="Proteomes" id="UP000268016">
    <property type="component" value="Unassembled WGS sequence"/>
</dbReference>
<dbReference type="EMBL" id="RDRB01000001">
    <property type="protein sequence ID" value="ROU04097.1"/>
    <property type="molecule type" value="Genomic_DNA"/>
</dbReference>
<feature type="transmembrane region" description="Helical" evidence="1">
    <location>
        <begin position="73"/>
        <end position="91"/>
    </location>
</feature>
<name>A0A3N2R9K1_9RHOB</name>
<proteinExistence type="predicted"/>
<reference evidence="2 3" key="1">
    <citation type="submission" date="2018-10" db="EMBL/GenBank/DDBJ databases">
        <title>Histidinibacterium lentulum gen. nov., sp. nov., a marine bacterium from the culture broth of Picochlorum sp. 122.</title>
        <authorList>
            <person name="Wang G."/>
        </authorList>
    </citation>
    <scope>NUCLEOTIDE SEQUENCE [LARGE SCALE GENOMIC DNA]</scope>
    <source>
        <strain evidence="2 3">B17</strain>
    </source>
</reference>
<evidence type="ECO:0000313" key="2">
    <source>
        <dbReference type="EMBL" id="ROU04097.1"/>
    </source>
</evidence>
<dbReference type="RefSeq" id="WP_123640505.1">
    <property type="nucleotide sequence ID" value="NZ_ML119081.1"/>
</dbReference>
<accession>A0A3N2R9K1</accession>
<protein>
    <submittedName>
        <fullName evidence="2">Uncharacterized protein</fullName>
    </submittedName>
</protein>
<comment type="caution">
    <text evidence="2">The sequence shown here is derived from an EMBL/GenBank/DDBJ whole genome shotgun (WGS) entry which is preliminary data.</text>
</comment>
<sequence>MKTTDEEKAALRGTGPPGWYGPALGAIWAVLILQVMLPFPANAVVATTAAATGGYLVWKAEGGLGGRSSRRRALLFLLLLALLGLSLFAYHIVNIGWAPPVLGLVAFGTAWALPARNAS</sequence>
<keyword evidence="1" id="KW-1133">Transmembrane helix</keyword>
<organism evidence="2 3">
    <name type="scientific">Histidinibacterium lentulum</name>
    <dbReference type="NCBI Taxonomy" id="2480588"/>
    <lineage>
        <taxon>Bacteria</taxon>
        <taxon>Pseudomonadati</taxon>
        <taxon>Pseudomonadota</taxon>
        <taxon>Alphaproteobacteria</taxon>
        <taxon>Rhodobacterales</taxon>
        <taxon>Paracoccaceae</taxon>
        <taxon>Histidinibacterium</taxon>
    </lineage>
</organism>
<feature type="transmembrane region" description="Helical" evidence="1">
    <location>
        <begin position="20"/>
        <end position="37"/>
    </location>
</feature>
<keyword evidence="3" id="KW-1185">Reference proteome</keyword>
<evidence type="ECO:0000256" key="1">
    <source>
        <dbReference type="SAM" id="Phobius"/>
    </source>
</evidence>
<keyword evidence="1" id="KW-0472">Membrane</keyword>